<evidence type="ECO:0000256" key="3">
    <source>
        <dbReference type="ARBA" id="ARBA00023002"/>
    </source>
</evidence>
<evidence type="ECO:0000259" key="6">
    <source>
        <dbReference type="Pfam" id="PF00389"/>
    </source>
</evidence>
<dbReference type="PROSITE" id="PS00671">
    <property type="entry name" value="D_2_HYDROXYACID_DH_3"/>
    <property type="match status" value="1"/>
</dbReference>
<dbReference type="Pfam" id="PF02826">
    <property type="entry name" value="2-Hacid_dh_C"/>
    <property type="match status" value="1"/>
</dbReference>
<dbReference type="InterPro" id="IPR050857">
    <property type="entry name" value="D-2-hydroxyacid_DH"/>
</dbReference>
<dbReference type="SUPFAM" id="SSF51735">
    <property type="entry name" value="NAD(P)-binding Rossmann-fold domains"/>
    <property type="match status" value="1"/>
</dbReference>
<evidence type="ECO:0000256" key="5">
    <source>
        <dbReference type="RuleBase" id="RU003719"/>
    </source>
</evidence>
<dbReference type="Gene3D" id="3.40.50.720">
    <property type="entry name" value="NAD(P)-binding Rossmann-like Domain"/>
    <property type="match status" value="2"/>
</dbReference>
<dbReference type="GO" id="GO:0008652">
    <property type="term" value="P:amino acid biosynthetic process"/>
    <property type="evidence" value="ECO:0007669"/>
    <property type="project" value="UniProtKB-KW"/>
</dbReference>
<evidence type="ECO:0000313" key="8">
    <source>
        <dbReference type="EMBL" id="SKC66169.1"/>
    </source>
</evidence>
<accession>A0A1T5KRZ7</accession>
<evidence type="ECO:0000313" key="9">
    <source>
        <dbReference type="Proteomes" id="UP000190285"/>
    </source>
</evidence>
<dbReference type="EMBL" id="FUZT01000004">
    <property type="protein sequence ID" value="SKC66169.1"/>
    <property type="molecule type" value="Genomic_DNA"/>
</dbReference>
<dbReference type="InterPro" id="IPR029753">
    <property type="entry name" value="D-isomer_DH_CS"/>
</dbReference>
<sequence length="308" mass="34223">MTKKIVITSEFFGKFSDEGEKILLDAGFEVIENPYKKLLDEDEVISIIGEADGIICDLEGITKKVIDGAPNLKIISRRGVGTDSVDVEYAKEKEIVVSRTLGVVEKPVAELVMSYILNINRKISELNKEMKMGNWTKLLGNSLEGKVLGIMGMGNIGREVARKAKAFDMKIIYTDARRNEKAEEELGVEFVSFEELMAGSDAISIHVPLLESTRGKINYEAMKAMKKKPILINTARGPVINEADLCKALEEGMVSFAAIDVYDVEPKTDSPLKEYDNVILTPHVGTFTEEVFINMDILAAKNIVDHFR</sequence>
<dbReference type="PANTHER" id="PTHR42789">
    <property type="entry name" value="D-ISOMER SPECIFIC 2-HYDROXYACID DEHYDROGENASE FAMILY PROTEIN (AFU_ORTHOLOGUE AFUA_6G10090)"/>
    <property type="match status" value="1"/>
</dbReference>
<feature type="domain" description="D-isomer specific 2-hydroxyacid dehydrogenase catalytic" evidence="6">
    <location>
        <begin position="15"/>
        <end position="307"/>
    </location>
</feature>
<keyword evidence="3 5" id="KW-0560">Oxidoreductase</keyword>
<dbReference type="InterPro" id="IPR006140">
    <property type="entry name" value="D-isomer_DH_NAD-bd"/>
</dbReference>
<dbReference type="PROSITE" id="PS00065">
    <property type="entry name" value="D_2_HYDROXYACID_DH_1"/>
    <property type="match status" value="1"/>
</dbReference>
<keyword evidence="4" id="KW-0520">NAD</keyword>
<evidence type="ECO:0000256" key="1">
    <source>
        <dbReference type="ARBA" id="ARBA00005854"/>
    </source>
</evidence>
<dbReference type="OrthoDB" id="9805416at2"/>
<feature type="domain" description="D-isomer specific 2-hydroxyacid dehydrogenase NAD-binding" evidence="7">
    <location>
        <begin position="114"/>
        <end position="285"/>
    </location>
</feature>
<evidence type="ECO:0000259" key="7">
    <source>
        <dbReference type="Pfam" id="PF02826"/>
    </source>
</evidence>
<dbReference type="Proteomes" id="UP000190285">
    <property type="component" value="Unassembled WGS sequence"/>
</dbReference>
<dbReference type="InterPro" id="IPR006139">
    <property type="entry name" value="D-isomer_2_OHA_DH_cat_dom"/>
</dbReference>
<dbReference type="RefSeq" id="WP_079491402.1">
    <property type="nucleotide sequence ID" value="NZ_FUZT01000004.1"/>
</dbReference>
<protein>
    <submittedName>
        <fullName evidence="8">D-3-phosphoglycerate dehydrogenase</fullName>
    </submittedName>
</protein>
<dbReference type="Pfam" id="PF00389">
    <property type="entry name" value="2-Hacid_dh"/>
    <property type="match status" value="1"/>
</dbReference>
<reference evidence="8 9" key="1">
    <citation type="submission" date="2017-02" db="EMBL/GenBank/DDBJ databases">
        <authorList>
            <person name="Peterson S.W."/>
        </authorList>
    </citation>
    <scope>NUCLEOTIDE SEQUENCE [LARGE SCALE GENOMIC DNA]</scope>
    <source>
        <strain evidence="8 9">M1</strain>
    </source>
</reference>
<dbReference type="GO" id="GO:0016616">
    <property type="term" value="F:oxidoreductase activity, acting on the CH-OH group of donors, NAD or NADP as acceptor"/>
    <property type="evidence" value="ECO:0007669"/>
    <property type="project" value="InterPro"/>
</dbReference>
<keyword evidence="9" id="KW-1185">Reference proteome</keyword>
<name>A0A1T5KRZ7_9FIRM</name>
<organism evidence="8 9">
    <name type="scientific">Maledivibacter halophilus</name>
    <dbReference type="NCBI Taxonomy" id="36842"/>
    <lineage>
        <taxon>Bacteria</taxon>
        <taxon>Bacillati</taxon>
        <taxon>Bacillota</taxon>
        <taxon>Clostridia</taxon>
        <taxon>Peptostreptococcales</taxon>
        <taxon>Caminicellaceae</taxon>
        <taxon>Maledivibacter</taxon>
    </lineage>
</organism>
<dbReference type="InterPro" id="IPR036291">
    <property type="entry name" value="NAD(P)-bd_dom_sf"/>
</dbReference>
<dbReference type="CDD" id="cd12172">
    <property type="entry name" value="PGDH_like_2"/>
    <property type="match status" value="1"/>
</dbReference>
<dbReference type="SUPFAM" id="SSF52283">
    <property type="entry name" value="Formate/glycerate dehydrogenase catalytic domain-like"/>
    <property type="match status" value="1"/>
</dbReference>
<evidence type="ECO:0000256" key="4">
    <source>
        <dbReference type="ARBA" id="ARBA00023027"/>
    </source>
</evidence>
<evidence type="ECO:0000256" key="2">
    <source>
        <dbReference type="ARBA" id="ARBA00022605"/>
    </source>
</evidence>
<dbReference type="InterPro" id="IPR029752">
    <property type="entry name" value="D-isomer_DH_CS1"/>
</dbReference>
<proteinExistence type="inferred from homology"/>
<comment type="similarity">
    <text evidence="1 5">Belongs to the D-isomer specific 2-hydroxyacid dehydrogenase family.</text>
</comment>
<dbReference type="AlphaFoldDB" id="A0A1T5KRZ7"/>
<gene>
    <name evidence="8" type="ORF">SAMN02194393_02080</name>
</gene>
<keyword evidence="2" id="KW-0028">Amino-acid biosynthesis</keyword>
<dbReference type="FunFam" id="3.40.50.720:FF:000203">
    <property type="entry name" value="D-3-phosphoglycerate dehydrogenase (SerA)"/>
    <property type="match status" value="1"/>
</dbReference>
<dbReference type="PANTHER" id="PTHR42789:SF1">
    <property type="entry name" value="D-ISOMER SPECIFIC 2-HYDROXYACID DEHYDROGENASE FAMILY PROTEIN (AFU_ORTHOLOGUE AFUA_6G10090)"/>
    <property type="match status" value="1"/>
</dbReference>
<dbReference type="GO" id="GO:0051287">
    <property type="term" value="F:NAD binding"/>
    <property type="evidence" value="ECO:0007669"/>
    <property type="project" value="InterPro"/>
</dbReference>
<dbReference type="STRING" id="36842.SAMN02194393_02080"/>